<accession>A0A392T726</accession>
<sequence>VSVMKRRRDGSAVGAVITVIELRHRVRERDTDGGCRNNEGTDDAREGSCGGC</sequence>
<proteinExistence type="predicted"/>
<name>A0A392T726_9FABA</name>
<evidence type="ECO:0000256" key="1">
    <source>
        <dbReference type="SAM" id="MobiDB-lite"/>
    </source>
</evidence>
<evidence type="ECO:0000313" key="2">
    <source>
        <dbReference type="EMBL" id="MCI56324.1"/>
    </source>
</evidence>
<organism evidence="2 3">
    <name type="scientific">Trifolium medium</name>
    <dbReference type="NCBI Taxonomy" id="97028"/>
    <lineage>
        <taxon>Eukaryota</taxon>
        <taxon>Viridiplantae</taxon>
        <taxon>Streptophyta</taxon>
        <taxon>Embryophyta</taxon>
        <taxon>Tracheophyta</taxon>
        <taxon>Spermatophyta</taxon>
        <taxon>Magnoliopsida</taxon>
        <taxon>eudicotyledons</taxon>
        <taxon>Gunneridae</taxon>
        <taxon>Pentapetalae</taxon>
        <taxon>rosids</taxon>
        <taxon>fabids</taxon>
        <taxon>Fabales</taxon>
        <taxon>Fabaceae</taxon>
        <taxon>Papilionoideae</taxon>
        <taxon>50 kb inversion clade</taxon>
        <taxon>NPAAA clade</taxon>
        <taxon>Hologalegina</taxon>
        <taxon>IRL clade</taxon>
        <taxon>Trifolieae</taxon>
        <taxon>Trifolium</taxon>
    </lineage>
</organism>
<feature type="non-terminal residue" evidence="2">
    <location>
        <position position="1"/>
    </location>
</feature>
<protein>
    <submittedName>
        <fullName evidence="2">Uncharacterized protein</fullName>
    </submittedName>
</protein>
<dbReference type="Proteomes" id="UP000265520">
    <property type="component" value="Unassembled WGS sequence"/>
</dbReference>
<comment type="caution">
    <text evidence="2">The sequence shown here is derived from an EMBL/GenBank/DDBJ whole genome shotgun (WGS) entry which is preliminary data.</text>
</comment>
<dbReference type="AlphaFoldDB" id="A0A392T726"/>
<reference evidence="2 3" key="1">
    <citation type="journal article" date="2018" name="Front. Plant Sci.">
        <title>Red Clover (Trifolium pratense) and Zigzag Clover (T. medium) - A Picture of Genomic Similarities and Differences.</title>
        <authorList>
            <person name="Dluhosova J."/>
            <person name="Istvanek J."/>
            <person name="Nedelnik J."/>
            <person name="Repkova J."/>
        </authorList>
    </citation>
    <scope>NUCLEOTIDE SEQUENCE [LARGE SCALE GENOMIC DNA]</scope>
    <source>
        <strain evidence="3">cv. 10/8</strain>
        <tissue evidence="2">Leaf</tissue>
    </source>
</reference>
<feature type="region of interest" description="Disordered" evidence="1">
    <location>
        <begin position="28"/>
        <end position="52"/>
    </location>
</feature>
<dbReference type="EMBL" id="LXQA010510560">
    <property type="protein sequence ID" value="MCI56324.1"/>
    <property type="molecule type" value="Genomic_DNA"/>
</dbReference>
<evidence type="ECO:0000313" key="3">
    <source>
        <dbReference type="Proteomes" id="UP000265520"/>
    </source>
</evidence>
<keyword evidence="3" id="KW-1185">Reference proteome</keyword>